<evidence type="ECO:0000313" key="3">
    <source>
        <dbReference type="EMBL" id="CAH1102902.1"/>
    </source>
</evidence>
<accession>A0A9P0CQK4</accession>
<evidence type="ECO:0000259" key="2">
    <source>
        <dbReference type="Pfam" id="PF16012"/>
    </source>
</evidence>
<feature type="compositionally biased region" description="Polar residues" evidence="1">
    <location>
        <begin position="91"/>
        <end position="101"/>
    </location>
</feature>
<name>A0A9P0CQK4_9CUCU</name>
<sequence>MEELDRTILFASFIKTKPPTFRSWTYSGKIIREMCDDDLMLEWLKTKVPTLKTWEGAALAVVRMDELPKLIKASLWISGEAQADLDEKKSPTTNQKPNLNLGTGVRDGWLPEERREQPLGAMARACGVAGDNTEGMP</sequence>
<dbReference type="EMBL" id="OV651825">
    <property type="protein sequence ID" value="CAH1102902.1"/>
    <property type="molecule type" value="Genomic_DNA"/>
</dbReference>
<gene>
    <name evidence="3" type="ORF">PSYICH_LOCUS3963</name>
</gene>
<reference evidence="3" key="1">
    <citation type="submission" date="2022-01" db="EMBL/GenBank/DDBJ databases">
        <authorList>
            <person name="King R."/>
        </authorList>
    </citation>
    <scope>NUCLEOTIDE SEQUENCE</scope>
</reference>
<keyword evidence="4" id="KW-1185">Reference proteome</keyword>
<feature type="domain" description="DUF4780" evidence="2">
    <location>
        <begin position="12"/>
        <end position="84"/>
    </location>
</feature>
<evidence type="ECO:0000256" key="1">
    <source>
        <dbReference type="SAM" id="MobiDB-lite"/>
    </source>
</evidence>
<protein>
    <recommendedName>
        <fullName evidence="2">DUF4780 domain-containing protein</fullName>
    </recommendedName>
</protein>
<dbReference type="InterPro" id="IPR031961">
    <property type="entry name" value="DUF4780"/>
</dbReference>
<dbReference type="AlphaFoldDB" id="A0A9P0CQK4"/>
<proteinExistence type="predicted"/>
<evidence type="ECO:0000313" key="4">
    <source>
        <dbReference type="Proteomes" id="UP001153636"/>
    </source>
</evidence>
<dbReference type="Proteomes" id="UP001153636">
    <property type="component" value="Chromosome 13"/>
</dbReference>
<feature type="region of interest" description="Disordered" evidence="1">
    <location>
        <begin position="83"/>
        <end position="110"/>
    </location>
</feature>
<dbReference type="OrthoDB" id="8035758at2759"/>
<dbReference type="Pfam" id="PF16012">
    <property type="entry name" value="DUF4780"/>
    <property type="match status" value="1"/>
</dbReference>
<organism evidence="3 4">
    <name type="scientific">Psylliodes chrysocephalus</name>
    <dbReference type="NCBI Taxonomy" id="3402493"/>
    <lineage>
        <taxon>Eukaryota</taxon>
        <taxon>Metazoa</taxon>
        <taxon>Ecdysozoa</taxon>
        <taxon>Arthropoda</taxon>
        <taxon>Hexapoda</taxon>
        <taxon>Insecta</taxon>
        <taxon>Pterygota</taxon>
        <taxon>Neoptera</taxon>
        <taxon>Endopterygota</taxon>
        <taxon>Coleoptera</taxon>
        <taxon>Polyphaga</taxon>
        <taxon>Cucujiformia</taxon>
        <taxon>Chrysomeloidea</taxon>
        <taxon>Chrysomelidae</taxon>
        <taxon>Galerucinae</taxon>
        <taxon>Alticini</taxon>
        <taxon>Psylliodes</taxon>
    </lineage>
</organism>